<dbReference type="AlphaFoldDB" id="A0A9N9Z0W1"/>
<feature type="transmembrane region" description="Helical" evidence="7">
    <location>
        <begin position="78"/>
        <end position="104"/>
    </location>
</feature>
<dbReference type="GO" id="GO:0015171">
    <property type="term" value="F:amino acid transmembrane transporter activity"/>
    <property type="evidence" value="ECO:0007669"/>
    <property type="project" value="TreeGrafter"/>
</dbReference>
<evidence type="ECO:0000256" key="5">
    <source>
        <dbReference type="ARBA" id="ARBA00022989"/>
    </source>
</evidence>
<keyword evidence="6 7" id="KW-0472">Membrane</keyword>
<dbReference type="InterPro" id="IPR004840">
    <property type="entry name" value="Amino_acid_permease_CS"/>
</dbReference>
<keyword evidence="2" id="KW-0813">Transport</keyword>
<feature type="domain" description="Amino acid permease/ SLC12A" evidence="8">
    <location>
        <begin position="48"/>
        <end position="489"/>
    </location>
</feature>
<evidence type="ECO:0000259" key="8">
    <source>
        <dbReference type="Pfam" id="PF00324"/>
    </source>
</evidence>
<dbReference type="Proteomes" id="UP000775872">
    <property type="component" value="Unassembled WGS sequence"/>
</dbReference>
<feature type="transmembrane region" description="Helical" evidence="7">
    <location>
        <begin position="158"/>
        <end position="179"/>
    </location>
</feature>
<dbReference type="PANTHER" id="PTHR43341">
    <property type="entry name" value="AMINO ACID PERMEASE"/>
    <property type="match status" value="1"/>
</dbReference>
<keyword evidence="5 7" id="KW-1133">Transmembrane helix</keyword>
<organism evidence="9 10">
    <name type="scientific">Clonostachys solani</name>
    <dbReference type="NCBI Taxonomy" id="160281"/>
    <lineage>
        <taxon>Eukaryota</taxon>
        <taxon>Fungi</taxon>
        <taxon>Dikarya</taxon>
        <taxon>Ascomycota</taxon>
        <taxon>Pezizomycotina</taxon>
        <taxon>Sordariomycetes</taxon>
        <taxon>Hypocreomycetidae</taxon>
        <taxon>Hypocreales</taxon>
        <taxon>Bionectriaceae</taxon>
        <taxon>Clonostachys</taxon>
    </lineage>
</organism>
<evidence type="ECO:0000256" key="7">
    <source>
        <dbReference type="SAM" id="Phobius"/>
    </source>
</evidence>
<evidence type="ECO:0000256" key="4">
    <source>
        <dbReference type="ARBA" id="ARBA00022970"/>
    </source>
</evidence>
<feature type="transmembrane region" description="Helical" evidence="7">
    <location>
        <begin position="435"/>
        <end position="454"/>
    </location>
</feature>
<feature type="transmembrane region" description="Helical" evidence="7">
    <location>
        <begin position="270"/>
        <end position="289"/>
    </location>
</feature>
<dbReference type="PANTHER" id="PTHR43341:SF37">
    <property type="entry name" value="AMINO ACID TRANSPORTER (EUROFUNG)"/>
    <property type="match status" value="1"/>
</dbReference>
<evidence type="ECO:0000256" key="2">
    <source>
        <dbReference type="ARBA" id="ARBA00022448"/>
    </source>
</evidence>
<comment type="subcellular location">
    <subcellularLocation>
        <location evidence="1">Membrane</location>
        <topology evidence="1">Multi-pass membrane protein</topology>
    </subcellularLocation>
</comment>
<feature type="transmembrane region" description="Helical" evidence="7">
    <location>
        <begin position="384"/>
        <end position="405"/>
    </location>
</feature>
<gene>
    <name evidence="9" type="ORF">CSOL1703_00013125</name>
</gene>
<feature type="transmembrane region" description="Helical" evidence="7">
    <location>
        <begin position="359"/>
        <end position="378"/>
    </location>
</feature>
<accession>A0A9N9Z0W1</accession>
<evidence type="ECO:0000313" key="9">
    <source>
        <dbReference type="EMBL" id="CAH0046889.1"/>
    </source>
</evidence>
<dbReference type="OrthoDB" id="3900342at2759"/>
<evidence type="ECO:0000256" key="6">
    <source>
        <dbReference type="ARBA" id="ARBA00023136"/>
    </source>
</evidence>
<keyword evidence="4" id="KW-0029">Amino-acid transport</keyword>
<feature type="transmembrane region" description="Helical" evidence="7">
    <location>
        <begin position="326"/>
        <end position="347"/>
    </location>
</feature>
<dbReference type="Gene3D" id="1.20.1740.10">
    <property type="entry name" value="Amino acid/polyamine transporter I"/>
    <property type="match status" value="1"/>
</dbReference>
<dbReference type="GO" id="GO:0016020">
    <property type="term" value="C:membrane"/>
    <property type="evidence" value="ECO:0007669"/>
    <property type="project" value="UniProtKB-SubCell"/>
</dbReference>
<reference evidence="10" key="1">
    <citation type="submission" date="2019-06" db="EMBL/GenBank/DDBJ databases">
        <authorList>
            <person name="Broberg M."/>
        </authorList>
    </citation>
    <scope>NUCLEOTIDE SEQUENCE [LARGE SCALE GENOMIC DNA]</scope>
</reference>
<dbReference type="EMBL" id="CABFOC020000015">
    <property type="protein sequence ID" value="CAH0046889.1"/>
    <property type="molecule type" value="Genomic_DNA"/>
</dbReference>
<sequence length="528" mass="57980">MDHPISKTMSKAEPGDAIEHGDTIAVETQSLSGQAAEVQLHRTLRTRHLSMIGLGASIGLGLWLGSGQSLRTGGPAALLIGYCLAGSVVWSVSQSIGEMAILYPLPSAFVQWTSKFVDPAAAFALGWSYWFHAWITIANELQGVLTVLSFWQDSAPRVAILISFWALIFFINIWAVNVFAEVEFVAAVIKFGWIFVVLVSFIVISAGGAPNHVAVGFRYWNEAAFTNGFKGLLMILPTCIFAMASSENIGMVVAETRNPLKSTPPAVRAVWIRLSIFYIFGALAVTITVDPKDSRLFGGSGSTGASPFVIAYQNGQLMPLAHMMNAIIFISVISAGSIAAYAGSRTLFMQKADSRGRPWFALVSTVFMGGALSFLNLNATGAEVFTWLSSLASLTTLFSWSMICLSHIRMRYAWKVQGRSPAELPWTNGSWPLSAYWGLGCCIILLVAEFYIAVWPLGKTPSAVGFFSRFVSAIAILVIYVAARCYYRGRRWVNVREVDLDNDRRFYHVEDQAEKSTPWIDRLRKRTS</sequence>
<feature type="transmembrane region" description="Helical" evidence="7">
    <location>
        <begin position="466"/>
        <end position="487"/>
    </location>
</feature>
<evidence type="ECO:0000256" key="1">
    <source>
        <dbReference type="ARBA" id="ARBA00004141"/>
    </source>
</evidence>
<protein>
    <recommendedName>
        <fullName evidence="8">Amino acid permease/ SLC12A domain-containing protein</fullName>
    </recommendedName>
</protein>
<feature type="transmembrane region" description="Helical" evidence="7">
    <location>
        <begin position="116"/>
        <end position="138"/>
    </location>
</feature>
<keyword evidence="10" id="KW-1185">Reference proteome</keyword>
<dbReference type="PROSITE" id="PS00218">
    <property type="entry name" value="AMINO_ACID_PERMEASE_1"/>
    <property type="match status" value="1"/>
</dbReference>
<name>A0A9N9Z0W1_9HYPO</name>
<comment type="caution">
    <text evidence="9">The sequence shown here is derived from an EMBL/GenBank/DDBJ whole genome shotgun (WGS) entry which is preliminary data.</text>
</comment>
<feature type="transmembrane region" description="Helical" evidence="7">
    <location>
        <begin position="229"/>
        <end position="249"/>
    </location>
</feature>
<dbReference type="PIRSF" id="PIRSF006060">
    <property type="entry name" value="AA_transporter"/>
    <property type="match status" value="1"/>
</dbReference>
<keyword evidence="3 7" id="KW-0812">Transmembrane</keyword>
<evidence type="ECO:0000256" key="3">
    <source>
        <dbReference type="ARBA" id="ARBA00022692"/>
    </source>
</evidence>
<dbReference type="InterPro" id="IPR050524">
    <property type="entry name" value="APC_YAT"/>
</dbReference>
<reference evidence="9 10" key="2">
    <citation type="submission" date="2021-10" db="EMBL/GenBank/DDBJ databases">
        <authorList>
            <person name="Piombo E."/>
        </authorList>
    </citation>
    <scope>NUCLEOTIDE SEQUENCE [LARGE SCALE GENOMIC DNA]</scope>
</reference>
<proteinExistence type="predicted"/>
<feature type="transmembrane region" description="Helical" evidence="7">
    <location>
        <begin position="191"/>
        <end position="209"/>
    </location>
</feature>
<dbReference type="Pfam" id="PF00324">
    <property type="entry name" value="AA_permease"/>
    <property type="match status" value="1"/>
</dbReference>
<dbReference type="InterPro" id="IPR004841">
    <property type="entry name" value="AA-permease/SLC12A_dom"/>
</dbReference>
<evidence type="ECO:0000313" key="10">
    <source>
        <dbReference type="Proteomes" id="UP000775872"/>
    </source>
</evidence>
<feature type="transmembrane region" description="Helical" evidence="7">
    <location>
        <begin position="49"/>
        <end position="66"/>
    </location>
</feature>